<dbReference type="Pfam" id="PF13471">
    <property type="entry name" value="Transglut_core3"/>
    <property type="match status" value="1"/>
</dbReference>
<proteinExistence type="predicted"/>
<dbReference type="NCBIfam" id="NF033537">
    <property type="entry name" value="lasso_biosyn_B2"/>
    <property type="match status" value="1"/>
</dbReference>
<reference evidence="3 4" key="1">
    <citation type="submission" date="2021-02" db="EMBL/GenBank/DDBJ databases">
        <authorList>
            <person name="Han P."/>
        </authorList>
    </citation>
    <scope>NUCLEOTIDE SEQUENCE [LARGE SCALE GENOMIC DNA]</scope>
    <source>
        <strain evidence="3">Candidatus Nitrospira sp. ZN2</strain>
    </source>
</reference>
<dbReference type="Proteomes" id="UP000675880">
    <property type="component" value="Unassembled WGS sequence"/>
</dbReference>
<evidence type="ECO:0000313" key="4">
    <source>
        <dbReference type="Proteomes" id="UP000675880"/>
    </source>
</evidence>
<evidence type="ECO:0000313" key="3">
    <source>
        <dbReference type="EMBL" id="CAE6736322.1"/>
    </source>
</evidence>
<name>A0ABN7L8D5_9BACT</name>
<gene>
    <name evidence="3" type="ORF">NSPZN2_110020</name>
</gene>
<sequence length="141" mass="16060">MSLPRKYWLIFSTGLVMCGVRVALHLISLKRLLHWLACKPSPDHKGEASIESVVYYLDRWLAILPYHPKGNCFPRALTLFFFACRAGLAVQFNCGVMKCDQRLEGHAWLMLNGRDFLEPSSSWKAFTVTLTFPRSPSVPTD</sequence>
<dbReference type="RefSeq" id="WP_213041857.1">
    <property type="nucleotide sequence ID" value="NZ_CAJNBJ010000003.1"/>
</dbReference>
<accession>A0ABN7L8D5</accession>
<comment type="caution">
    <text evidence="3">The sequence shown here is derived from an EMBL/GenBank/DDBJ whole genome shotgun (WGS) entry which is preliminary data.</text>
</comment>
<keyword evidence="4" id="KW-1185">Reference proteome</keyword>
<dbReference type="InterPro" id="IPR032708">
    <property type="entry name" value="McjB_C"/>
</dbReference>
<keyword evidence="1" id="KW-0472">Membrane</keyword>
<evidence type="ECO:0000259" key="2">
    <source>
        <dbReference type="Pfam" id="PF13471"/>
    </source>
</evidence>
<keyword evidence="1" id="KW-0812">Transmembrane</keyword>
<protein>
    <submittedName>
        <fullName evidence="3">Lasso peptide biosynthesis B2 protein</fullName>
    </submittedName>
</protein>
<keyword evidence="1" id="KW-1133">Transmembrane helix</keyword>
<dbReference type="InterPro" id="IPR053521">
    <property type="entry name" value="McjB-like"/>
</dbReference>
<organism evidence="3 4">
    <name type="scientific">Nitrospira defluvii</name>
    <dbReference type="NCBI Taxonomy" id="330214"/>
    <lineage>
        <taxon>Bacteria</taxon>
        <taxon>Pseudomonadati</taxon>
        <taxon>Nitrospirota</taxon>
        <taxon>Nitrospiria</taxon>
        <taxon>Nitrospirales</taxon>
        <taxon>Nitrospiraceae</taxon>
        <taxon>Nitrospira</taxon>
    </lineage>
</organism>
<dbReference type="EMBL" id="CAJNBJ010000003">
    <property type="protein sequence ID" value="CAE6736322.1"/>
    <property type="molecule type" value="Genomic_DNA"/>
</dbReference>
<evidence type="ECO:0000256" key="1">
    <source>
        <dbReference type="SAM" id="Phobius"/>
    </source>
</evidence>
<feature type="transmembrane region" description="Helical" evidence="1">
    <location>
        <begin position="6"/>
        <end position="24"/>
    </location>
</feature>
<feature type="domain" description="Microcin J25-processing protein McjB C-terminal" evidence="2">
    <location>
        <begin position="19"/>
        <end position="130"/>
    </location>
</feature>